<evidence type="ECO:0000313" key="2">
    <source>
        <dbReference type="Proteomes" id="UP000231070"/>
    </source>
</evidence>
<comment type="caution">
    <text evidence="1">The sequence shown here is derived from an EMBL/GenBank/DDBJ whole genome shotgun (WGS) entry which is preliminary data.</text>
</comment>
<dbReference type="AlphaFoldDB" id="A0A2G9WNM4"/>
<evidence type="ECO:0000313" key="1">
    <source>
        <dbReference type="EMBL" id="PIO96307.1"/>
    </source>
</evidence>
<dbReference type="OrthoDB" id="8450646at2"/>
<gene>
    <name evidence="1" type="ORF">CJ014_26080</name>
</gene>
<dbReference type="Proteomes" id="UP000231070">
    <property type="component" value="Unassembled WGS sequence"/>
</dbReference>
<accession>A0A2G9WNM4</accession>
<reference evidence="1 2" key="1">
    <citation type="submission" date="2017-08" db="EMBL/GenBank/DDBJ databases">
        <title>Pleomorphomonas carboxidotrophicus sp. nov., a new mesophilic hydrogenogenic carboxidotroph.</title>
        <authorList>
            <person name="Esquivel-Elizondo S."/>
            <person name="Krajmalnik-Brown R."/>
            <person name="Maldonado J."/>
        </authorList>
    </citation>
    <scope>NUCLEOTIDE SEQUENCE [LARGE SCALE GENOMIC DNA]</scope>
    <source>
        <strain evidence="1 2">SVCO-16</strain>
    </source>
</reference>
<organism evidence="1 2">
    <name type="scientific">Pleomorphomonas carboxyditropha</name>
    <dbReference type="NCBI Taxonomy" id="2023338"/>
    <lineage>
        <taxon>Bacteria</taxon>
        <taxon>Pseudomonadati</taxon>
        <taxon>Pseudomonadota</taxon>
        <taxon>Alphaproteobacteria</taxon>
        <taxon>Hyphomicrobiales</taxon>
        <taxon>Pleomorphomonadaceae</taxon>
        <taxon>Pleomorphomonas</taxon>
    </lineage>
</organism>
<sequence length="132" mass="13690">MFGLLDKIGTTAAAIAGLVTGAAVTFAALSLYDAWIDDPAVARAAREGFVAASEKLALQGQVDEMKRQFKVAEAAAASDRARAEAANKEADDAWAKYEAAVAADTGDDGCRVSADDLEWLRKSRGAPGDGVN</sequence>
<dbReference type="RefSeq" id="WP_100083437.1">
    <property type="nucleotide sequence ID" value="NZ_NQVN01000039.1"/>
</dbReference>
<protein>
    <submittedName>
        <fullName evidence="1">Uncharacterized protein</fullName>
    </submittedName>
</protein>
<dbReference type="EMBL" id="NQVN01000039">
    <property type="protein sequence ID" value="PIO96307.1"/>
    <property type="molecule type" value="Genomic_DNA"/>
</dbReference>
<proteinExistence type="predicted"/>
<name>A0A2G9WNM4_9HYPH</name>
<keyword evidence="2" id="KW-1185">Reference proteome</keyword>